<sequence>MAEHATCPRCGADGVPIIYGFPSAAVMNKVEAGRAEMGGCVITGTEPRWACPACRHRWRTDTPGGPSTDTPELRRVPTAEHKPGGRLDDTGGKRS</sequence>
<comment type="caution">
    <text evidence="2">The sequence shown here is derived from an EMBL/GenBank/DDBJ whole genome shotgun (WGS) entry which is preliminary data.</text>
</comment>
<dbReference type="RefSeq" id="WP_209886792.1">
    <property type="nucleotide sequence ID" value="NZ_JAGGMR010000001.1"/>
</dbReference>
<dbReference type="Proteomes" id="UP001519325">
    <property type="component" value="Unassembled WGS sequence"/>
</dbReference>
<dbReference type="EMBL" id="JAGGMR010000001">
    <property type="protein sequence ID" value="MBP2188910.1"/>
    <property type="molecule type" value="Genomic_DNA"/>
</dbReference>
<feature type="compositionally biased region" description="Low complexity" evidence="1">
    <location>
        <begin position="61"/>
        <end position="70"/>
    </location>
</feature>
<evidence type="ECO:0000313" key="2">
    <source>
        <dbReference type="EMBL" id="MBP2188910.1"/>
    </source>
</evidence>
<organism evidence="2 3">
    <name type="scientific">Nocardia goodfellowii</name>
    <dbReference type="NCBI Taxonomy" id="882446"/>
    <lineage>
        <taxon>Bacteria</taxon>
        <taxon>Bacillati</taxon>
        <taxon>Actinomycetota</taxon>
        <taxon>Actinomycetes</taxon>
        <taxon>Mycobacteriales</taxon>
        <taxon>Nocardiaceae</taxon>
        <taxon>Nocardia</taxon>
    </lineage>
</organism>
<keyword evidence="3" id="KW-1185">Reference proteome</keyword>
<protein>
    <submittedName>
        <fullName evidence="2">Uncharacterized protein</fullName>
    </submittedName>
</protein>
<evidence type="ECO:0000313" key="3">
    <source>
        <dbReference type="Proteomes" id="UP001519325"/>
    </source>
</evidence>
<proteinExistence type="predicted"/>
<feature type="region of interest" description="Disordered" evidence="1">
    <location>
        <begin position="57"/>
        <end position="95"/>
    </location>
</feature>
<reference evidence="2 3" key="1">
    <citation type="submission" date="2021-03" db="EMBL/GenBank/DDBJ databases">
        <title>Sequencing the genomes of 1000 actinobacteria strains.</title>
        <authorList>
            <person name="Klenk H.-P."/>
        </authorList>
    </citation>
    <scope>NUCLEOTIDE SEQUENCE [LARGE SCALE GENOMIC DNA]</scope>
    <source>
        <strain evidence="2 3">DSM 45516</strain>
    </source>
</reference>
<gene>
    <name evidence="2" type="ORF">BJ987_001811</name>
</gene>
<feature type="compositionally biased region" description="Basic and acidic residues" evidence="1">
    <location>
        <begin position="71"/>
        <end position="95"/>
    </location>
</feature>
<accession>A0ABS4QB30</accession>
<evidence type="ECO:0000256" key="1">
    <source>
        <dbReference type="SAM" id="MobiDB-lite"/>
    </source>
</evidence>
<name>A0ABS4QB30_9NOCA</name>